<dbReference type="AlphaFoldDB" id="X0TFK5"/>
<reference evidence="1" key="1">
    <citation type="journal article" date="2014" name="Front. Microbiol.">
        <title>High frequency of phylogenetically diverse reductive dehalogenase-homologous genes in deep subseafloor sedimentary metagenomes.</title>
        <authorList>
            <person name="Kawai M."/>
            <person name="Futagami T."/>
            <person name="Toyoda A."/>
            <person name="Takaki Y."/>
            <person name="Nishi S."/>
            <person name="Hori S."/>
            <person name="Arai W."/>
            <person name="Tsubouchi T."/>
            <person name="Morono Y."/>
            <person name="Uchiyama I."/>
            <person name="Ito T."/>
            <person name="Fujiyama A."/>
            <person name="Inagaki F."/>
            <person name="Takami H."/>
        </authorList>
    </citation>
    <scope>NUCLEOTIDE SEQUENCE</scope>
    <source>
        <strain evidence="1">Expedition CK06-06</strain>
    </source>
</reference>
<feature type="non-terminal residue" evidence="1">
    <location>
        <position position="1"/>
    </location>
</feature>
<evidence type="ECO:0000313" key="1">
    <source>
        <dbReference type="EMBL" id="GAF91949.1"/>
    </source>
</evidence>
<organism evidence="1">
    <name type="scientific">marine sediment metagenome</name>
    <dbReference type="NCBI Taxonomy" id="412755"/>
    <lineage>
        <taxon>unclassified sequences</taxon>
        <taxon>metagenomes</taxon>
        <taxon>ecological metagenomes</taxon>
    </lineage>
</organism>
<name>X0TFK5_9ZZZZ</name>
<protein>
    <submittedName>
        <fullName evidence="1">Uncharacterized protein</fullName>
    </submittedName>
</protein>
<accession>X0TFK5</accession>
<proteinExistence type="predicted"/>
<gene>
    <name evidence="1" type="ORF">S01H1_24207</name>
</gene>
<feature type="non-terminal residue" evidence="1">
    <location>
        <position position="79"/>
    </location>
</feature>
<comment type="caution">
    <text evidence="1">The sequence shown here is derived from an EMBL/GenBank/DDBJ whole genome shotgun (WGS) entry which is preliminary data.</text>
</comment>
<dbReference type="EMBL" id="BARS01014290">
    <property type="protein sequence ID" value="GAF91949.1"/>
    <property type="molecule type" value="Genomic_DNA"/>
</dbReference>
<sequence length="79" mass="8685">KLDSQNYQSGRIQVEYRPTEKLTNSLMLDGYHAHQNGTALIPTNFSAIAKGIYNGFVNPFPALISNADYFALVPVPLAT</sequence>